<protein>
    <submittedName>
        <fullName evidence="1">Unannotated protein</fullName>
    </submittedName>
</protein>
<name>A0A6J7DTH5_9ZZZZ</name>
<sequence length="86" mass="9497">MVSQKWTFQPSFEFTLAMDAAMPPSAMTVCALPKRDLLITATVLPASRASTAARRPAPPAPMTTTSYEYRSVSDIVSLAFRRSRSW</sequence>
<organism evidence="1">
    <name type="scientific">freshwater metagenome</name>
    <dbReference type="NCBI Taxonomy" id="449393"/>
    <lineage>
        <taxon>unclassified sequences</taxon>
        <taxon>metagenomes</taxon>
        <taxon>ecological metagenomes</taxon>
    </lineage>
</organism>
<dbReference type="EMBL" id="CAFBLS010000082">
    <property type="protein sequence ID" value="CAB4872858.1"/>
    <property type="molecule type" value="Genomic_DNA"/>
</dbReference>
<accession>A0A6J7DTH5</accession>
<dbReference type="AlphaFoldDB" id="A0A6J7DTH5"/>
<reference evidence="1" key="1">
    <citation type="submission" date="2020-05" db="EMBL/GenBank/DDBJ databases">
        <authorList>
            <person name="Chiriac C."/>
            <person name="Salcher M."/>
            <person name="Ghai R."/>
            <person name="Kavagutti S V."/>
        </authorList>
    </citation>
    <scope>NUCLEOTIDE SEQUENCE</scope>
</reference>
<evidence type="ECO:0000313" key="1">
    <source>
        <dbReference type="EMBL" id="CAB4872858.1"/>
    </source>
</evidence>
<gene>
    <name evidence="1" type="ORF">UFOPK3402_00791</name>
</gene>
<proteinExistence type="predicted"/>